<dbReference type="FunFam" id="2.10.25.10:FF:000011">
    <property type="entry name" value="Cadherin EGF LAG seven-pass G-type receptor"/>
    <property type="match status" value="1"/>
</dbReference>
<dbReference type="SMART" id="SM00282">
    <property type="entry name" value="LamG"/>
    <property type="match status" value="1"/>
</dbReference>
<dbReference type="GO" id="GO:0005886">
    <property type="term" value="C:plasma membrane"/>
    <property type="evidence" value="ECO:0007669"/>
    <property type="project" value="UniProtKB-SubCell"/>
</dbReference>
<dbReference type="PROSITE" id="PS50261">
    <property type="entry name" value="G_PROTEIN_RECEP_F2_4"/>
    <property type="match status" value="1"/>
</dbReference>
<gene>
    <name evidence="27" type="ORF">JZ751_016114</name>
</gene>
<dbReference type="SMART" id="SM00180">
    <property type="entry name" value="EGF_Lam"/>
    <property type="match status" value="1"/>
</dbReference>
<feature type="transmembrane region" description="Helical" evidence="20">
    <location>
        <begin position="957"/>
        <end position="980"/>
    </location>
</feature>
<dbReference type="Proteomes" id="UP000824540">
    <property type="component" value="Unassembled WGS sequence"/>
</dbReference>
<dbReference type="InterPro" id="IPR046338">
    <property type="entry name" value="GAIN_dom_sf"/>
</dbReference>
<protein>
    <recommendedName>
        <fullName evidence="29">Cadherin EGF LAG seven-pass G-type receptor 1</fullName>
    </recommendedName>
</protein>
<dbReference type="Pfam" id="PF00053">
    <property type="entry name" value="EGF_laminin"/>
    <property type="match status" value="1"/>
</dbReference>
<dbReference type="FunFam" id="2.60.120.200:FF:000563">
    <property type="entry name" value="Novel protein similar to human EGF LAG seven-pass G-type receptor 1 cadherin (CELSR1)"/>
    <property type="match status" value="1"/>
</dbReference>
<feature type="domain" description="G-protein coupled receptors family 2 profile 1" evidence="25">
    <location>
        <begin position="528"/>
        <end position="601"/>
    </location>
</feature>
<reference evidence="27" key="1">
    <citation type="thesis" date="2021" institute="BYU ScholarsArchive" country="Provo, UT, USA">
        <title>Applications of and Algorithms for Genome Assembly and Genomic Analyses with an Emphasis on Marine Teleosts.</title>
        <authorList>
            <person name="Pickett B.D."/>
        </authorList>
    </citation>
    <scope>NUCLEOTIDE SEQUENCE</scope>
    <source>
        <strain evidence="27">HI-2016</strain>
    </source>
</reference>
<dbReference type="InterPro" id="IPR013320">
    <property type="entry name" value="ConA-like_dom_sf"/>
</dbReference>
<evidence type="ECO:0000256" key="9">
    <source>
        <dbReference type="ARBA" id="ARBA00023040"/>
    </source>
</evidence>
<dbReference type="InterPro" id="IPR001791">
    <property type="entry name" value="Laminin_G"/>
</dbReference>
<keyword evidence="4" id="KW-0217">Developmental protein</keyword>
<evidence type="ECO:0000256" key="13">
    <source>
        <dbReference type="ARBA" id="ARBA00023180"/>
    </source>
</evidence>
<dbReference type="InterPro" id="IPR000203">
    <property type="entry name" value="GPS"/>
</dbReference>
<keyword evidence="6 20" id="KW-0812">Transmembrane</keyword>
<evidence type="ECO:0000256" key="15">
    <source>
        <dbReference type="ARBA" id="ARBA00023278"/>
    </source>
</evidence>
<dbReference type="InterPro" id="IPR032471">
    <property type="entry name" value="AGRL2-4_GAIN_subdom_A"/>
</dbReference>
<evidence type="ECO:0000256" key="1">
    <source>
        <dbReference type="ARBA" id="ARBA00002066"/>
    </source>
</evidence>
<evidence type="ECO:0000256" key="4">
    <source>
        <dbReference type="ARBA" id="ARBA00022473"/>
    </source>
</evidence>
<evidence type="ECO:0000259" key="24">
    <source>
        <dbReference type="PROSITE" id="PS50221"/>
    </source>
</evidence>
<feature type="disulfide bond" evidence="18">
    <location>
        <begin position="496"/>
        <end position="508"/>
    </location>
</feature>
<dbReference type="CDD" id="cd00055">
    <property type="entry name" value="EGF_Lam"/>
    <property type="match status" value="2"/>
</dbReference>
<organism evidence="27 28">
    <name type="scientific">Albula glossodonta</name>
    <name type="common">roundjaw bonefish</name>
    <dbReference type="NCBI Taxonomy" id="121402"/>
    <lineage>
        <taxon>Eukaryota</taxon>
        <taxon>Metazoa</taxon>
        <taxon>Chordata</taxon>
        <taxon>Craniata</taxon>
        <taxon>Vertebrata</taxon>
        <taxon>Euteleostomi</taxon>
        <taxon>Actinopterygii</taxon>
        <taxon>Neopterygii</taxon>
        <taxon>Teleostei</taxon>
        <taxon>Albuliformes</taxon>
        <taxon>Albulidae</taxon>
        <taxon>Albula</taxon>
    </lineage>
</organism>
<proteinExistence type="inferred from homology"/>
<dbReference type="SUPFAM" id="SSF49899">
    <property type="entry name" value="Concanavalin A-like lectins/glucanases"/>
    <property type="match status" value="2"/>
</dbReference>
<dbReference type="SMART" id="SM00181">
    <property type="entry name" value="EGF"/>
    <property type="match status" value="3"/>
</dbReference>
<evidence type="ECO:0000259" key="21">
    <source>
        <dbReference type="PROSITE" id="PS50025"/>
    </source>
</evidence>
<keyword evidence="7" id="KW-0677">Repeat</keyword>
<evidence type="ECO:0000256" key="19">
    <source>
        <dbReference type="SAM" id="MobiDB-lite"/>
    </source>
</evidence>
<dbReference type="PROSITE" id="PS50026">
    <property type="entry name" value="EGF_3"/>
    <property type="match status" value="2"/>
</dbReference>
<feature type="disulfide bond" evidence="18">
    <location>
        <begin position="517"/>
        <end position="526"/>
    </location>
</feature>
<feature type="domain" description="G-protein coupled receptors family 2 profile 2" evidence="26">
    <location>
        <begin position="955"/>
        <end position="1118"/>
    </location>
</feature>
<evidence type="ECO:0000256" key="16">
    <source>
        <dbReference type="ARBA" id="ARBA00023292"/>
    </source>
</evidence>
<dbReference type="SUPFAM" id="SSF111418">
    <property type="entry name" value="Hormone receptor domain"/>
    <property type="match status" value="1"/>
</dbReference>
<keyword evidence="14" id="KW-0807">Transducer</keyword>
<keyword evidence="9" id="KW-0297">G-protein coupled receptor</keyword>
<dbReference type="FunFam" id="4.10.1240.10:FF:000003">
    <property type="entry name" value="Putative cadherin EGF LAG seven-pass G-type receptor 2"/>
    <property type="match status" value="1"/>
</dbReference>
<dbReference type="SUPFAM" id="SSF57196">
    <property type="entry name" value="EGF/Laminin"/>
    <property type="match status" value="3"/>
</dbReference>
<dbReference type="Pfam" id="PF02793">
    <property type="entry name" value="HRM"/>
    <property type="match status" value="1"/>
</dbReference>
<dbReference type="InterPro" id="IPR000742">
    <property type="entry name" value="EGF"/>
</dbReference>
<evidence type="ECO:0008006" key="29">
    <source>
        <dbReference type="Google" id="ProtNLM"/>
    </source>
</evidence>
<dbReference type="Pfam" id="PF16489">
    <property type="entry name" value="GAIN"/>
    <property type="match status" value="1"/>
</dbReference>
<dbReference type="CDD" id="cd00110">
    <property type="entry name" value="LamG"/>
    <property type="match status" value="1"/>
</dbReference>
<evidence type="ECO:0000259" key="25">
    <source>
        <dbReference type="PROSITE" id="PS50227"/>
    </source>
</evidence>
<dbReference type="PROSITE" id="PS50027">
    <property type="entry name" value="EGF_LAM_2"/>
    <property type="match status" value="1"/>
</dbReference>
<dbReference type="InterPro" id="IPR057244">
    <property type="entry name" value="GAIN_B"/>
</dbReference>
<dbReference type="PROSITE" id="PS50025">
    <property type="entry name" value="LAM_G_DOMAIN"/>
    <property type="match status" value="1"/>
</dbReference>
<dbReference type="PRINTS" id="PR00249">
    <property type="entry name" value="GPCRSECRETIN"/>
</dbReference>
<evidence type="ECO:0000256" key="2">
    <source>
        <dbReference type="ARBA" id="ARBA00004651"/>
    </source>
</evidence>
<dbReference type="InterPro" id="IPR000832">
    <property type="entry name" value="GPCR_2_secretin-like"/>
</dbReference>
<feature type="domain" description="EGF-like" evidence="22">
    <location>
        <begin position="401"/>
        <end position="439"/>
    </location>
</feature>
<dbReference type="Gene3D" id="2.60.120.200">
    <property type="match status" value="2"/>
</dbReference>
<dbReference type="Gene3D" id="2.170.300.10">
    <property type="entry name" value="Tie2 ligand-binding domain superfamily"/>
    <property type="match status" value="1"/>
</dbReference>
<dbReference type="EMBL" id="JAFBMS010000027">
    <property type="protein sequence ID" value="KAG9342677.1"/>
    <property type="molecule type" value="Genomic_DNA"/>
</dbReference>
<dbReference type="Gene3D" id="2.10.25.10">
    <property type="entry name" value="Laminin"/>
    <property type="match status" value="2"/>
</dbReference>
<dbReference type="Pfam" id="PF01825">
    <property type="entry name" value="GPS"/>
    <property type="match status" value="1"/>
</dbReference>
<dbReference type="AlphaFoldDB" id="A0A8T2P1Y3"/>
<feature type="transmembrane region" description="Helical" evidence="20">
    <location>
        <begin position="992"/>
        <end position="1010"/>
    </location>
</feature>
<dbReference type="FunFam" id="2.10.25.10:FF:000113">
    <property type="entry name" value="Cadherin, EGF LAG seven-pass G-type receptor 3"/>
    <property type="match status" value="1"/>
</dbReference>
<dbReference type="InterPro" id="IPR036445">
    <property type="entry name" value="GPCR_2_extracell_dom_sf"/>
</dbReference>
<evidence type="ECO:0000313" key="27">
    <source>
        <dbReference type="EMBL" id="KAG9342677.1"/>
    </source>
</evidence>
<dbReference type="GO" id="GO:0004930">
    <property type="term" value="F:G protein-coupled receptor activity"/>
    <property type="evidence" value="ECO:0007669"/>
    <property type="project" value="UniProtKB-KW"/>
</dbReference>
<comment type="function">
    <text evidence="1">Receptor that may have an important role in cell/cell signaling during nervous system formation.</text>
</comment>
<evidence type="ECO:0000256" key="20">
    <source>
        <dbReference type="SAM" id="Phobius"/>
    </source>
</evidence>
<feature type="domain" description="GAIN-B" evidence="24">
    <location>
        <begin position="777"/>
        <end position="948"/>
    </location>
</feature>
<keyword evidence="28" id="KW-1185">Reference proteome</keyword>
<evidence type="ECO:0000256" key="14">
    <source>
        <dbReference type="ARBA" id="ARBA00023224"/>
    </source>
</evidence>
<comment type="caution">
    <text evidence="27">The sequence shown here is derived from an EMBL/GenBank/DDBJ whole genome shotgun (WGS) entry which is preliminary data.</text>
</comment>
<evidence type="ECO:0000256" key="8">
    <source>
        <dbReference type="ARBA" id="ARBA00022989"/>
    </source>
</evidence>
<dbReference type="PROSITE" id="PS01248">
    <property type="entry name" value="EGF_LAM_1"/>
    <property type="match status" value="1"/>
</dbReference>
<dbReference type="GO" id="GO:0098609">
    <property type="term" value="P:cell-cell adhesion"/>
    <property type="evidence" value="ECO:0007669"/>
    <property type="project" value="TreeGrafter"/>
</dbReference>
<comment type="caution">
    <text evidence="17">Lacks conserved residue(s) required for the propagation of feature annotation.</text>
</comment>
<dbReference type="FunFam" id="2.60.120.200:FF:000059">
    <property type="entry name" value="Cadherin EGF LAG seven-pass G-type receptor 1"/>
    <property type="match status" value="1"/>
</dbReference>
<keyword evidence="17" id="KW-0245">EGF-like domain</keyword>
<keyword evidence="11 17" id="KW-1015">Disulfide bond</keyword>
<dbReference type="Pfam" id="PF00002">
    <property type="entry name" value="7tm_2"/>
    <property type="match status" value="1"/>
</dbReference>
<feature type="region of interest" description="Disordered" evidence="19">
    <location>
        <begin position="783"/>
        <end position="819"/>
    </location>
</feature>
<dbReference type="PANTHER" id="PTHR24026">
    <property type="entry name" value="FAT ATYPICAL CADHERIN-RELATED"/>
    <property type="match status" value="1"/>
</dbReference>
<feature type="domain" description="EGF-like" evidence="22">
    <location>
        <begin position="365"/>
        <end position="398"/>
    </location>
</feature>
<evidence type="ECO:0000256" key="3">
    <source>
        <dbReference type="ARBA" id="ARBA00010933"/>
    </source>
</evidence>
<dbReference type="OrthoDB" id="26203at2759"/>
<dbReference type="FunFam" id="2.60.220.50:FF:000005">
    <property type="entry name" value="Cadherin EGF LAG seven-pass G-type receptor 2"/>
    <property type="match status" value="1"/>
</dbReference>
<comment type="subcellular location">
    <subcellularLocation>
        <location evidence="2">Cell membrane</location>
        <topology evidence="2">Multi-pass membrane protein</topology>
    </subcellularLocation>
</comment>
<dbReference type="GO" id="GO:0007166">
    <property type="term" value="P:cell surface receptor signaling pathway"/>
    <property type="evidence" value="ECO:0007669"/>
    <property type="project" value="InterPro"/>
</dbReference>
<dbReference type="PROSITE" id="PS50221">
    <property type="entry name" value="GAIN_B"/>
    <property type="match status" value="1"/>
</dbReference>
<dbReference type="PANTHER" id="PTHR24026:SF36">
    <property type="entry name" value="CADHERIN EGF LAG SEVEN-PASS G-TYPE RECEPTOR 1"/>
    <property type="match status" value="1"/>
</dbReference>
<dbReference type="Gene3D" id="2.60.220.50">
    <property type="match status" value="1"/>
</dbReference>
<sequence>MKCGFNSTVNGTWLKATTVIRAQLSQEGLSVDPWQCPTVNAVVLLGHKQQVLTVQAIGAELGNGGGFVGALVPNIGRLGIPQGPSGEKVAVVAVDDCDIAMAVRFGGQIGNYSCAAQGTQTGQKKSLDLTGPLLLGGVPNLPEDFPVRNRDFVGCMRNLTIDSKPMDMASFIANNGTTAAMPSPQLFDGHALVFWSDPDITIAIPWYLGLMFRTRQSSGILMQANAGAASQINLLIRNSLFRFEVLLGEKSVALLEFTQVRVNDGQWHHVLVELKSIKDGKDIKYMALVSLDYGTFQRSVEIGNELPGLKLESLYVGGLQGANGSVLHGFQGCMQGVRMGETSTNTANVNMELGQKVRVEEGCNMADPCRSDTCPENSHCSDDWSAHTCVCDPGYFGRDCIDACHLNPCEHVSSCVHTPSSSHGYTCECGNNYYGQYCEKKVDQPCPRGWWGHPICGPCSCDVTKGFNPDCNKTTGECRCKDNYYRPNDGDTCYPCECFPLGALGRTCDPHTGQCPCKAGVIGRQCNRCDNPFAEVTSGGCEVVYEGCPKAFDAGIWWPKTKFGRPAAVNCPKGSVGTAIRHCSEEKGWLPPELFNCTTVTFTQLIKMSEEMHRNKSRMDSERSKNIARLLRNATDHTGSFYGNDLKTAYHLISQVLQHESQQQGFDLAATRDADFNQNIVRVGSAILDPSNKEHWDLIQRSEGGTAHLLRNFEEYANTVAQNMRKTYLRPFTIVTENMIFAVDYLDSSDPDNAKIPNFQEIQEVYPKDLESFIQFPEFTVKPADSKVNPPTAEPSAQTDPVSPEDHAGPSKKRRHAESSSSLPVAVVIVYKSLAQLLPERYDPDRRSLRLPVRPIINTAIVSATVHTEGGPLPTPLERPVTLDYRLLETEERTKPICVFWNHSIPVGGTGGWSSKGCELVSRNHTHISCQCNHMTSFAVLMDMSKREQGDVLPLKVVTYATVSASLVALLLTLILLAVLRALRSNLHSIHKNLVGALFLSQLIFLVGINQTENPFVCSVVAILLHYFYMCTFAWMFVEGLHIHRMLTEVRNIDHGHMRFYYAIGWGIPAIITGLAVGLDPQGYGNPDFCWLSVHDTLIWSFVGPISVVVLVNVVIFVLAAKASCGRRHRTFEKSGVIHASSCSNVTTVTPPCGVTSLQPRLPV</sequence>
<dbReference type="SMART" id="SM00303">
    <property type="entry name" value="GPS"/>
    <property type="match status" value="1"/>
</dbReference>
<keyword evidence="5" id="KW-1003">Cell membrane</keyword>
<keyword evidence="13" id="KW-0325">Glycoprotein</keyword>
<accession>A0A8T2P1Y3</accession>
<dbReference type="InterPro" id="IPR001879">
    <property type="entry name" value="GPCR_2_extracellular_dom"/>
</dbReference>
<evidence type="ECO:0000259" key="26">
    <source>
        <dbReference type="PROSITE" id="PS50261"/>
    </source>
</evidence>
<feature type="disulfide bond" evidence="17">
    <location>
        <begin position="429"/>
        <end position="438"/>
    </location>
</feature>
<evidence type="ECO:0000256" key="10">
    <source>
        <dbReference type="ARBA" id="ARBA00023136"/>
    </source>
</evidence>
<evidence type="ECO:0000256" key="7">
    <source>
        <dbReference type="ARBA" id="ARBA00022737"/>
    </source>
</evidence>
<keyword evidence="12" id="KW-0675">Receptor</keyword>
<evidence type="ECO:0000256" key="11">
    <source>
        <dbReference type="ARBA" id="ARBA00023157"/>
    </source>
</evidence>
<feature type="domain" description="Laminin G" evidence="21">
    <location>
        <begin position="182"/>
        <end position="363"/>
    </location>
</feature>
<dbReference type="Pfam" id="PF02210">
    <property type="entry name" value="Laminin_G_2"/>
    <property type="match status" value="2"/>
</dbReference>
<dbReference type="PROSITE" id="PS50227">
    <property type="entry name" value="G_PROTEIN_RECEP_F2_3"/>
    <property type="match status" value="1"/>
</dbReference>
<dbReference type="InterPro" id="IPR017981">
    <property type="entry name" value="GPCR_2-like_7TM"/>
</dbReference>
<comment type="similarity">
    <text evidence="3">Belongs to the G-protein coupled receptor 2 family. LN-TM7 subfamily.</text>
</comment>
<feature type="domain" description="Laminin EGF-like" evidence="23">
    <location>
        <begin position="496"/>
        <end position="543"/>
    </location>
</feature>
<keyword evidence="8 20" id="KW-1133">Transmembrane helix</keyword>
<keyword evidence="15" id="KW-0379">Hydroxylation</keyword>
<evidence type="ECO:0000256" key="5">
    <source>
        <dbReference type="ARBA" id="ARBA00022475"/>
    </source>
</evidence>
<dbReference type="PROSITE" id="PS00022">
    <property type="entry name" value="EGF_1"/>
    <property type="match status" value="1"/>
</dbReference>
<feature type="transmembrane region" description="Helical" evidence="20">
    <location>
        <begin position="1099"/>
        <end position="1121"/>
    </location>
</feature>
<evidence type="ECO:0000256" key="6">
    <source>
        <dbReference type="ARBA" id="ARBA00022692"/>
    </source>
</evidence>
<feature type="transmembrane region" description="Helical" evidence="20">
    <location>
        <begin position="1016"/>
        <end position="1038"/>
    </location>
</feature>
<dbReference type="InterPro" id="IPR002049">
    <property type="entry name" value="LE_dom"/>
</dbReference>
<keyword evidence="16 18" id="KW-0424">Laminin EGF-like domain</keyword>
<evidence type="ECO:0000313" key="28">
    <source>
        <dbReference type="Proteomes" id="UP000824540"/>
    </source>
</evidence>
<evidence type="ECO:0000259" key="23">
    <source>
        <dbReference type="PROSITE" id="PS50027"/>
    </source>
</evidence>
<evidence type="ECO:0000256" key="18">
    <source>
        <dbReference type="PROSITE-ProRule" id="PRU00460"/>
    </source>
</evidence>
<dbReference type="Gene3D" id="4.10.1240.10">
    <property type="entry name" value="GPCR, family 2, extracellular hormone receptor domain"/>
    <property type="match status" value="1"/>
</dbReference>
<evidence type="ECO:0000256" key="17">
    <source>
        <dbReference type="PROSITE-ProRule" id="PRU00076"/>
    </source>
</evidence>
<feature type="disulfide bond" evidence="18">
    <location>
        <begin position="498"/>
        <end position="515"/>
    </location>
</feature>
<dbReference type="CDD" id="cd00054">
    <property type="entry name" value="EGF_CA"/>
    <property type="match status" value="1"/>
</dbReference>
<keyword evidence="10 20" id="KW-0472">Membrane</keyword>
<evidence type="ECO:0000259" key="22">
    <source>
        <dbReference type="PROSITE" id="PS50026"/>
    </source>
</evidence>
<evidence type="ECO:0000256" key="12">
    <source>
        <dbReference type="ARBA" id="ARBA00023170"/>
    </source>
</evidence>
<feature type="transmembrane region" description="Helical" evidence="20">
    <location>
        <begin position="1059"/>
        <end position="1079"/>
    </location>
</feature>
<feature type="non-terminal residue" evidence="27">
    <location>
        <position position="1"/>
    </location>
</feature>
<dbReference type="SMART" id="SM00008">
    <property type="entry name" value="HormR"/>
    <property type="match status" value="1"/>
</dbReference>
<name>A0A8T2P1Y3_9TELE</name>
<dbReference type="Gene3D" id="1.20.1070.10">
    <property type="entry name" value="Rhodopsin 7-helix transmembrane proteins"/>
    <property type="match status" value="1"/>
</dbReference>